<organism evidence="4">
    <name type="scientific">Schistocephalus solidus</name>
    <name type="common">Tapeworm</name>
    <dbReference type="NCBI Taxonomy" id="70667"/>
    <lineage>
        <taxon>Eukaryota</taxon>
        <taxon>Metazoa</taxon>
        <taxon>Spiralia</taxon>
        <taxon>Lophotrochozoa</taxon>
        <taxon>Platyhelminthes</taxon>
        <taxon>Cestoda</taxon>
        <taxon>Eucestoda</taxon>
        <taxon>Diphyllobothriidea</taxon>
        <taxon>Diphyllobothriidae</taxon>
        <taxon>Schistocephalus</taxon>
    </lineage>
</organism>
<evidence type="ECO:0000313" key="3">
    <source>
        <dbReference type="Proteomes" id="UP000275846"/>
    </source>
</evidence>
<dbReference type="Proteomes" id="UP000275846">
    <property type="component" value="Unassembled WGS sequence"/>
</dbReference>
<dbReference type="EMBL" id="UYSU01037005">
    <property type="protein sequence ID" value="VDL98456.1"/>
    <property type="molecule type" value="Genomic_DNA"/>
</dbReference>
<name>A0A183T6H4_SCHSO</name>
<protein>
    <submittedName>
        <fullName evidence="2 4">Uncharacterized protein</fullName>
    </submittedName>
</protein>
<accession>A0A183T6H4</accession>
<gene>
    <name evidence="2" type="ORF">SSLN_LOCUS12071</name>
</gene>
<evidence type="ECO:0000313" key="4">
    <source>
        <dbReference type="WBParaSite" id="SSLN_0001252301-mRNA-1"/>
    </source>
</evidence>
<keyword evidence="3" id="KW-1185">Reference proteome</keyword>
<feature type="region of interest" description="Disordered" evidence="1">
    <location>
        <begin position="1"/>
        <end position="33"/>
    </location>
</feature>
<reference evidence="4" key="1">
    <citation type="submission" date="2016-06" db="UniProtKB">
        <authorList>
            <consortium name="WormBaseParasite"/>
        </authorList>
    </citation>
    <scope>IDENTIFICATION</scope>
</reference>
<dbReference type="WBParaSite" id="SSLN_0001252301-mRNA-1">
    <property type="protein sequence ID" value="SSLN_0001252301-mRNA-1"/>
    <property type="gene ID" value="SSLN_0001252301"/>
</dbReference>
<evidence type="ECO:0000313" key="2">
    <source>
        <dbReference type="EMBL" id="VDL98456.1"/>
    </source>
</evidence>
<dbReference type="AlphaFoldDB" id="A0A183T6H4"/>
<evidence type="ECO:0000256" key="1">
    <source>
        <dbReference type="SAM" id="MobiDB-lite"/>
    </source>
</evidence>
<reference evidence="2 3" key="2">
    <citation type="submission" date="2018-11" db="EMBL/GenBank/DDBJ databases">
        <authorList>
            <consortium name="Pathogen Informatics"/>
        </authorList>
    </citation>
    <scope>NUCLEOTIDE SEQUENCE [LARGE SCALE GENOMIC DNA]</scope>
    <source>
        <strain evidence="2 3">NST_G2</strain>
    </source>
</reference>
<proteinExistence type="predicted"/>
<sequence>MSTARNPFGRAQKTGDDDDERTTTYDSTNGASGGIRYRSKYYSSEDDILRGGRPDVQRLAEAHKDLAYDYHNNAQPIQCVSHKPQWCFFEAEKKRAITELLDVHANARQLVSRVVYRKDDKIH</sequence>